<accession>A0A9N9I6X5</accession>
<evidence type="ECO:0000313" key="3">
    <source>
        <dbReference type="Proteomes" id="UP000789759"/>
    </source>
</evidence>
<organism evidence="2 3">
    <name type="scientific">Cetraspora pellucida</name>
    <dbReference type="NCBI Taxonomy" id="1433469"/>
    <lineage>
        <taxon>Eukaryota</taxon>
        <taxon>Fungi</taxon>
        <taxon>Fungi incertae sedis</taxon>
        <taxon>Mucoromycota</taxon>
        <taxon>Glomeromycotina</taxon>
        <taxon>Glomeromycetes</taxon>
        <taxon>Diversisporales</taxon>
        <taxon>Gigasporaceae</taxon>
        <taxon>Cetraspora</taxon>
    </lineage>
</organism>
<evidence type="ECO:0000313" key="2">
    <source>
        <dbReference type="EMBL" id="CAG8722092.1"/>
    </source>
</evidence>
<dbReference type="AlphaFoldDB" id="A0A9N9I6X5"/>
<proteinExistence type="predicted"/>
<gene>
    <name evidence="2" type="ORF">CPELLU_LOCUS12962</name>
</gene>
<name>A0A9N9I6X5_9GLOM</name>
<dbReference type="Proteomes" id="UP000789759">
    <property type="component" value="Unassembled WGS sequence"/>
</dbReference>
<sequence>MDRTSDQRRTSSPTYNRPRDTTPYRSSSTYLERDNYSSSHYIPSRSYSQNPEYSTREPPQGINRYEGREEESHLTFRGQVPYAGNSRDLKPYGRPQLQPPQPYDRRPPYRGGTPYNIPHSRQNAGGPPPHNHRDFSGPPYNQPYSRGSPIQHHPPYQRPPFHTSPFPPATPRPPIPHQPLFPLISTKPIQSPISYAPALEEKITQYKEKFQQLREEEFKLTVDLHKRRGELNKATWELTKVTHNTALALQQIEVLYTPEQIEALVKEGNTSCENIGPIQRFRIEGKAGSADETTINNALPLLQNHCSEYSLERIYNIDETRLFYRITNINILAAININQLYLFDCIREKARKSNNLFLDIINAKRNTLASTLANTLANTYQENLAYDDLVDVLQAFRLSYLIKVEEFLTISERRYNVDLNKADDSSKSFIISANTAMSSLKTVYMFLFQQDGAEKC</sequence>
<dbReference type="EMBL" id="CAJVQA010013130">
    <property type="protein sequence ID" value="CAG8722092.1"/>
    <property type="molecule type" value="Genomic_DNA"/>
</dbReference>
<keyword evidence="3" id="KW-1185">Reference proteome</keyword>
<evidence type="ECO:0000256" key="1">
    <source>
        <dbReference type="SAM" id="MobiDB-lite"/>
    </source>
</evidence>
<feature type="non-terminal residue" evidence="2">
    <location>
        <position position="456"/>
    </location>
</feature>
<reference evidence="2" key="1">
    <citation type="submission" date="2021-06" db="EMBL/GenBank/DDBJ databases">
        <authorList>
            <person name="Kallberg Y."/>
            <person name="Tangrot J."/>
            <person name="Rosling A."/>
        </authorList>
    </citation>
    <scope>NUCLEOTIDE SEQUENCE</scope>
    <source>
        <strain evidence="2">FL966</strain>
    </source>
</reference>
<dbReference type="OrthoDB" id="2409913at2759"/>
<feature type="compositionally biased region" description="Low complexity" evidence="1">
    <location>
        <begin position="36"/>
        <end position="48"/>
    </location>
</feature>
<feature type="region of interest" description="Disordered" evidence="1">
    <location>
        <begin position="1"/>
        <end position="173"/>
    </location>
</feature>
<protein>
    <submittedName>
        <fullName evidence="2">21958_t:CDS:1</fullName>
    </submittedName>
</protein>
<comment type="caution">
    <text evidence="2">The sequence shown here is derived from an EMBL/GenBank/DDBJ whole genome shotgun (WGS) entry which is preliminary data.</text>
</comment>
<feature type="compositionally biased region" description="Basic and acidic residues" evidence="1">
    <location>
        <begin position="65"/>
        <end position="74"/>
    </location>
</feature>